<dbReference type="RefSeq" id="WP_310030693.1">
    <property type="nucleotide sequence ID" value="NZ_JAVIZN010000002.1"/>
</dbReference>
<protein>
    <submittedName>
        <fullName evidence="1">Uncharacterized protein</fullName>
    </submittedName>
</protein>
<comment type="caution">
    <text evidence="1">The sequence shown here is derived from an EMBL/GenBank/DDBJ whole genome shotgun (WGS) entry which is preliminary data.</text>
</comment>
<evidence type="ECO:0000313" key="2">
    <source>
        <dbReference type="Proteomes" id="UP001245184"/>
    </source>
</evidence>
<proteinExistence type="predicted"/>
<dbReference type="AlphaFoldDB" id="A0ABD5CF05"/>
<name>A0ABD5CF05_9BURK</name>
<gene>
    <name evidence="1" type="ORF">QF025_001242</name>
</gene>
<accession>A0ABD5CF05</accession>
<reference evidence="1 2" key="1">
    <citation type="submission" date="2023-08" db="EMBL/GenBank/DDBJ databases">
        <title>Genome sequencing of plant associated microbes to promote plant fitness in Sorghum bicolor and Oryza sativa.</title>
        <authorList>
            <person name="Coleman-Derr D."/>
        </authorList>
    </citation>
    <scope>NUCLEOTIDE SEQUENCE [LARGE SCALE GENOMIC DNA]</scope>
    <source>
        <strain evidence="1 2">SLBN-33</strain>
    </source>
</reference>
<sequence>MEAEHGRMIQQLDGLDMAGDGRVTYHAIEWIDAAGGPYVEVCSQSKVADHHAHSVALRGAAAVARYVIIADLNMDLGDAVDFVRSSARLGGAER</sequence>
<evidence type="ECO:0000313" key="1">
    <source>
        <dbReference type="EMBL" id="MDR6202522.1"/>
    </source>
</evidence>
<dbReference type="EMBL" id="JAVIZN010000002">
    <property type="protein sequence ID" value="MDR6202522.1"/>
    <property type="molecule type" value="Genomic_DNA"/>
</dbReference>
<dbReference type="Proteomes" id="UP001245184">
    <property type="component" value="Unassembled WGS sequence"/>
</dbReference>
<organism evidence="1 2">
    <name type="scientific">Paraburkholderia graminis</name>
    <dbReference type="NCBI Taxonomy" id="60548"/>
    <lineage>
        <taxon>Bacteria</taxon>
        <taxon>Pseudomonadati</taxon>
        <taxon>Pseudomonadota</taxon>
        <taxon>Betaproteobacteria</taxon>
        <taxon>Burkholderiales</taxon>
        <taxon>Burkholderiaceae</taxon>
        <taxon>Paraburkholderia</taxon>
    </lineage>
</organism>